<dbReference type="InterPro" id="IPR050570">
    <property type="entry name" value="Cell_wall_metabolism_enzyme"/>
</dbReference>
<dbReference type="RefSeq" id="WP_138365444.1">
    <property type="nucleotide sequence ID" value="NZ_VCEJ01000004.1"/>
</dbReference>
<dbReference type="InterPro" id="IPR011055">
    <property type="entry name" value="Dup_hybrid_motif"/>
</dbReference>
<name>A0A5R9KV00_9BACT</name>
<dbReference type="SUPFAM" id="SSF51261">
    <property type="entry name" value="Duplicated hybrid motif"/>
    <property type="match status" value="1"/>
</dbReference>
<comment type="caution">
    <text evidence="2">The sequence shown here is derived from an EMBL/GenBank/DDBJ whole genome shotgun (WGS) entry which is preliminary data.</text>
</comment>
<dbReference type="Proteomes" id="UP000306402">
    <property type="component" value="Unassembled WGS sequence"/>
</dbReference>
<dbReference type="GO" id="GO:0004222">
    <property type="term" value="F:metalloendopeptidase activity"/>
    <property type="evidence" value="ECO:0007669"/>
    <property type="project" value="TreeGrafter"/>
</dbReference>
<evidence type="ECO:0000259" key="1">
    <source>
        <dbReference type="Pfam" id="PF01551"/>
    </source>
</evidence>
<dbReference type="PANTHER" id="PTHR21666:SF270">
    <property type="entry name" value="MUREIN HYDROLASE ACTIVATOR ENVC"/>
    <property type="match status" value="1"/>
</dbReference>
<dbReference type="Pfam" id="PF01551">
    <property type="entry name" value="Peptidase_M23"/>
    <property type="match status" value="1"/>
</dbReference>
<evidence type="ECO:0000313" key="3">
    <source>
        <dbReference type="Proteomes" id="UP000306402"/>
    </source>
</evidence>
<reference evidence="2 3" key="1">
    <citation type="submission" date="2019-05" db="EMBL/GenBank/DDBJ databases">
        <authorList>
            <person name="Qu J.-H."/>
        </authorList>
    </citation>
    <scope>NUCLEOTIDE SEQUENCE [LARGE SCALE GENOMIC DNA]</scope>
    <source>
        <strain evidence="2 3">T17</strain>
    </source>
</reference>
<dbReference type="AlphaFoldDB" id="A0A5R9KV00"/>
<accession>A0A5R9KV00</accession>
<keyword evidence="3" id="KW-1185">Reference proteome</keyword>
<organism evidence="2 3">
    <name type="scientific">Dyadobacter luticola</name>
    <dbReference type="NCBI Taxonomy" id="1979387"/>
    <lineage>
        <taxon>Bacteria</taxon>
        <taxon>Pseudomonadati</taxon>
        <taxon>Bacteroidota</taxon>
        <taxon>Cytophagia</taxon>
        <taxon>Cytophagales</taxon>
        <taxon>Spirosomataceae</taxon>
        <taxon>Dyadobacter</taxon>
    </lineage>
</organism>
<sequence>MLEKILAEHAGFERIIRSKKPFKKLDFTANNLDLVNRNLTETTDFADYVFKEMLADNTAIGIGGYGEDRIIYRQRKHFSQDLENPRSIHLGTDIWAAAGEPIYAPLDGIVHSFAFNDHYGDYGPTIILQHELAGITFFTLYGHLSLASLTGLHKGKTFKAGQPLATIGPYPENGDWPQHLHFQVIKDMGHYIGDFPGVSSTQDLAHYLALCPDPNLILRIVENETPITSDES</sequence>
<proteinExistence type="predicted"/>
<protein>
    <submittedName>
        <fullName evidence="2">Peptidase M23</fullName>
    </submittedName>
</protein>
<dbReference type="CDD" id="cd12797">
    <property type="entry name" value="M23_peptidase"/>
    <property type="match status" value="1"/>
</dbReference>
<dbReference type="PANTHER" id="PTHR21666">
    <property type="entry name" value="PEPTIDASE-RELATED"/>
    <property type="match status" value="1"/>
</dbReference>
<gene>
    <name evidence="2" type="ORF">FEN17_11135</name>
</gene>
<dbReference type="InterPro" id="IPR016047">
    <property type="entry name" value="M23ase_b-sheet_dom"/>
</dbReference>
<feature type="domain" description="M23ase beta-sheet core" evidence="1">
    <location>
        <begin position="88"/>
        <end position="187"/>
    </location>
</feature>
<dbReference type="EMBL" id="VCEJ01000004">
    <property type="protein sequence ID" value="TLV00061.1"/>
    <property type="molecule type" value="Genomic_DNA"/>
</dbReference>
<evidence type="ECO:0000313" key="2">
    <source>
        <dbReference type="EMBL" id="TLV00061.1"/>
    </source>
</evidence>
<dbReference type="OrthoDB" id="9801052at2"/>
<dbReference type="Gene3D" id="2.70.70.10">
    <property type="entry name" value="Glucose Permease (Domain IIA)"/>
    <property type="match status" value="1"/>
</dbReference>